<organism evidence="1 2">
    <name type="scientific">Desmospora activa DSM 45169</name>
    <dbReference type="NCBI Taxonomy" id="1121389"/>
    <lineage>
        <taxon>Bacteria</taxon>
        <taxon>Bacillati</taxon>
        <taxon>Bacillota</taxon>
        <taxon>Bacilli</taxon>
        <taxon>Bacillales</taxon>
        <taxon>Thermoactinomycetaceae</taxon>
        <taxon>Desmospora</taxon>
    </lineage>
</organism>
<dbReference type="Proteomes" id="UP000241639">
    <property type="component" value="Unassembled WGS sequence"/>
</dbReference>
<gene>
    <name evidence="1" type="ORF">C8J48_0097</name>
</gene>
<dbReference type="InterPro" id="IPR015315">
    <property type="entry name" value="DUF1963"/>
</dbReference>
<dbReference type="EMBL" id="PZZP01000001">
    <property type="protein sequence ID" value="PTM57548.1"/>
    <property type="molecule type" value="Genomic_DNA"/>
</dbReference>
<evidence type="ECO:0000313" key="2">
    <source>
        <dbReference type="Proteomes" id="UP000241639"/>
    </source>
</evidence>
<dbReference type="SUPFAM" id="SSF103032">
    <property type="entry name" value="Hypothetical protein YwqG"/>
    <property type="match status" value="1"/>
</dbReference>
<dbReference type="InterPro" id="IPR035948">
    <property type="entry name" value="YwqG-like_sf"/>
</dbReference>
<dbReference type="Pfam" id="PF09234">
    <property type="entry name" value="DUF1963"/>
    <property type="match status" value="1"/>
</dbReference>
<proteinExistence type="predicted"/>
<accession>A0A2T4Z6P2</accession>
<dbReference type="Gene3D" id="2.30.320.10">
    <property type="entry name" value="YwqG-like"/>
    <property type="match status" value="1"/>
</dbReference>
<sequence length="216" mass="25752">MDKSSFSEGGRNFLKEQLAYSVRIKMKRTSDDSLSIGQSKIGGDPDLPEDWEWPSFYNVYNKRTIPLFFVSQLNLSEINMWDYEGRLPSHGWIYFFDHDYLEDYQFYALHFKGRVDELTRRTIDDESKVRFRPEDWKRLDRYDPCQLSYWAEWMLPCDGGAPDELYNIESISGADVTDRYYDLNDEIENLCPFPAQSRLFGYPYMEVEVDNWPLLQ</sequence>
<keyword evidence="2" id="KW-1185">Reference proteome</keyword>
<name>A0A2T4Z6P2_9BACL</name>
<comment type="caution">
    <text evidence="1">The sequence shown here is derived from an EMBL/GenBank/DDBJ whole genome shotgun (WGS) entry which is preliminary data.</text>
</comment>
<reference evidence="1 2" key="1">
    <citation type="submission" date="2018-04" db="EMBL/GenBank/DDBJ databases">
        <title>Genomic Encyclopedia of Archaeal and Bacterial Type Strains, Phase II (KMG-II): from individual species to whole genera.</title>
        <authorList>
            <person name="Goeker M."/>
        </authorList>
    </citation>
    <scope>NUCLEOTIDE SEQUENCE [LARGE SCALE GENOMIC DNA]</scope>
    <source>
        <strain evidence="1 2">DSM 45169</strain>
    </source>
</reference>
<evidence type="ECO:0000313" key="1">
    <source>
        <dbReference type="EMBL" id="PTM57548.1"/>
    </source>
</evidence>
<protein>
    <submittedName>
        <fullName evidence="1">Uncharacterized protein YwqG</fullName>
    </submittedName>
</protein>
<dbReference type="AlphaFoldDB" id="A0A2T4Z6P2"/>